<dbReference type="PANTHER" id="PTHR23133">
    <property type="entry name" value="IMIDAZOLEGLYCEROL-PHOSPHATE DEHYDRATASE HIS7"/>
    <property type="match status" value="1"/>
</dbReference>
<dbReference type="NCBIfam" id="TIGR01261">
    <property type="entry name" value="hisB_Nterm"/>
    <property type="match status" value="1"/>
</dbReference>
<feature type="region of interest" description="Imidazoleglycerol-phosphate dehydratase" evidence="12">
    <location>
        <begin position="167"/>
        <end position="355"/>
    </location>
</feature>
<sequence>MKHKILFVDRDGTLIDEPSIDFQVDSISKLVFKRNVISSLSNLIKLNYKLVMVTNQDGLGSNNFKWEDFNLPHNFMLSIFRSEKIIFEDILICSHFEKEKCKCRKPQIKMLKPWIKDDLIDRKHSYVIGDRIVDMELAKNIGVLGIQYQDDICNWSKIEKIITKRNRYAETIRETKETKVHVKIWMDLEEVSTIDTGVNFFNHMLDQLSIHSGICMNIKTIGDLKIDDHHTVEDTGIVLGKTLLKALGDKKGLNRFGFSLPMDESRSDCIIDISGRPYFKFNAHFNHKMIGDLSTEMIEHFFYSLCYSMNITLHLSSKGKNDHHCAESLFKAFGRALRQSIQIIGQVLPTSKGIL</sequence>
<dbReference type="GO" id="GO:0004401">
    <property type="term" value="F:histidinol-phosphatase activity"/>
    <property type="evidence" value="ECO:0007669"/>
    <property type="project" value="UniProtKB-UniRule"/>
</dbReference>
<dbReference type="EC" id="4.2.1.19" evidence="12"/>
<protein>
    <recommendedName>
        <fullName evidence="12">Histidine biosynthesis bifunctional protein HisB</fullName>
    </recommendedName>
    <domain>
        <recommendedName>
            <fullName evidence="12">Histidinol-phosphatase</fullName>
            <ecNumber evidence="12">3.1.3.15</ecNumber>
        </recommendedName>
    </domain>
    <domain>
        <recommendedName>
            <fullName evidence="12">Imidazoleglycerol-phosphate dehydratase</fullName>
            <shortName evidence="12">IGPD</shortName>
            <ecNumber evidence="12">4.2.1.19</ecNumber>
        </recommendedName>
    </domain>
</protein>
<dbReference type="InterPro" id="IPR020568">
    <property type="entry name" value="Ribosomal_Su5_D2-typ_SF"/>
</dbReference>
<dbReference type="CDD" id="cd07914">
    <property type="entry name" value="IGPD"/>
    <property type="match status" value="1"/>
</dbReference>
<evidence type="ECO:0000256" key="8">
    <source>
        <dbReference type="ARBA" id="ARBA00022842"/>
    </source>
</evidence>
<dbReference type="NCBIfam" id="TIGR01656">
    <property type="entry name" value="Histidinol-ppas"/>
    <property type="match status" value="1"/>
</dbReference>
<feature type="region of interest" description="Histidinol-phosphatase" evidence="12">
    <location>
        <begin position="1"/>
        <end position="166"/>
    </location>
</feature>
<dbReference type="InterPro" id="IPR006549">
    <property type="entry name" value="HAD-SF_hydro_IIIA"/>
</dbReference>
<keyword evidence="11 12" id="KW-0511">Multifunctional enzyme</keyword>
<keyword evidence="4 12" id="KW-0028">Amino-acid biosynthesis</keyword>
<reference evidence="13 14" key="1">
    <citation type="submission" date="2018-12" db="EMBL/GenBank/DDBJ databases">
        <authorList>
            <person name="Chong R.A."/>
        </authorList>
    </citation>
    <scope>NUCLEOTIDE SEQUENCE [LARGE SCALE GENOMIC DNA]</scope>
    <source>
        <strain evidence="13 14">Mst</strain>
    </source>
</reference>
<dbReference type="Gene3D" id="3.30.230.40">
    <property type="entry name" value="Imidazole glycerol phosphate dehydratase, domain 1"/>
    <property type="match status" value="2"/>
</dbReference>
<dbReference type="FunFam" id="3.30.230.40:FF:000003">
    <property type="entry name" value="Imidazoleglycerol-phosphate dehydratase HisB"/>
    <property type="match status" value="1"/>
</dbReference>
<dbReference type="GO" id="GO:0004424">
    <property type="term" value="F:imidazoleglycerol-phosphate dehydratase activity"/>
    <property type="evidence" value="ECO:0007669"/>
    <property type="project" value="UniProtKB-UniRule"/>
</dbReference>
<evidence type="ECO:0000256" key="6">
    <source>
        <dbReference type="ARBA" id="ARBA00022801"/>
    </source>
</evidence>
<dbReference type="NCBIfam" id="NF003937">
    <property type="entry name" value="PRK05446.1"/>
    <property type="match status" value="1"/>
</dbReference>
<evidence type="ECO:0000313" key="13">
    <source>
        <dbReference type="EMBL" id="QCI24206.1"/>
    </source>
</evidence>
<dbReference type="InterPro" id="IPR005954">
    <property type="entry name" value="HisB_N"/>
</dbReference>
<comment type="catalytic activity">
    <reaction evidence="12">
        <text>D-erythro-1-(imidazol-4-yl)glycerol 3-phosphate = 3-(imidazol-4-yl)-2-oxopropyl phosphate + H2O</text>
        <dbReference type="Rhea" id="RHEA:11040"/>
        <dbReference type="ChEBI" id="CHEBI:15377"/>
        <dbReference type="ChEBI" id="CHEBI:57766"/>
        <dbReference type="ChEBI" id="CHEBI:58278"/>
        <dbReference type="EC" id="4.2.1.19"/>
    </reaction>
</comment>
<dbReference type="GO" id="GO:0046872">
    <property type="term" value="F:metal ion binding"/>
    <property type="evidence" value="ECO:0007669"/>
    <property type="project" value="UniProtKB-KW"/>
</dbReference>
<dbReference type="InterPro" id="IPR038494">
    <property type="entry name" value="IGPD_sf"/>
</dbReference>
<evidence type="ECO:0000256" key="5">
    <source>
        <dbReference type="ARBA" id="ARBA00022723"/>
    </source>
</evidence>
<dbReference type="HAMAP" id="MF_00076">
    <property type="entry name" value="HisB"/>
    <property type="match status" value="1"/>
</dbReference>
<keyword evidence="10 12" id="KW-0456">Lyase</keyword>
<dbReference type="InterPro" id="IPR006543">
    <property type="entry name" value="Histidinol-phos"/>
</dbReference>
<comment type="pathway">
    <text evidence="12">Amino-acid biosynthesis; L-histidine biosynthesis; L-histidine from 5-phospho-alpha-D-ribose 1-diphosphate: step 8/9.</text>
</comment>
<evidence type="ECO:0000256" key="1">
    <source>
        <dbReference type="ARBA" id="ARBA00001946"/>
    </source>
</evidence>
<keyword evidence="8 12" id="KW-0460">Magnesium</keyword>
<gene>
    <name evidence="12 13" type="primary">hisB</name>
    <name evidence="13" type="ORF">D9V75_00470</name>
</gene>
<organism evidence="13 14">
    <name type="scientific">Buchnera aphidicola</name>
    <name type="common">Muscaphis stroyani</name>
    <dbReference type="NCBI Taxonomy" id="1241869"/>
    <lineage>
        <taxon>Bacteria</taxon>
        <taxon>Pseudomonadati</taxon>
        <taxon>Pseudomonadota</taxon>
        <taxon>Gammaproteobacteria</taxon>
        <taxon>Enterobacterales</taxon>
        <taxon>Erwiniaceae</taxon>
        <taxon>Buchnera</taxon>
    </lineage>
</organism>
<feature type="binding site" evidence="12">
    <location>
        <position position="103"/>
    </location>
    <ligand>
        <name>Zn(2+)</name>
        <dbReference type="ChEBI" id="CHEBI:29105"/>
    </ligand>
</feature>
<dbReference type="GO" id="GO:0000105">
    <property type="term" value="P:L-histidine biosynthetic process"/>
    <property type="evidence" value="ECO:0007669"/>
    <property type="project" value="UniProtKB-UniRule"/>
</dbReference>
<dbReference type="FunFam" id="3.30.230.40:FF:000001">
    <property type="entry name" value="Imidazoleglycerol-phosphate dehydratase HisB"/>
    <property type="match status" value="1"/>
</dbReference>
<evidence type="ECO:0000256" key="11">
    <source>
        <dbReference type="ARBA" id="ARBA00023268"/>
    </source>
</evidence>
<evidence type="ECO:0000256" key="7">
    <source>
        <dbReference type="ARBA" id="ARBA00022833"/>
    </source>
</evidence>
<dbReference type="OrthoDB" id="9790411at2"/>
<dbReference type="InterPro" id="IPR013954">
    <property type="entry name" value="PNK3P"/>
</dbReference>
<dbReference type="PANTHER" id="PTHR23133:SF2">
    <property type="entry name" value="IMIDAZOLEGLYCEROL-PHOSPHATE DEHYDRATASE"/>
    <property type="match status" value="1"/>
</dbReference>
<comment type="catalytic activity">
    <reaction evidence="12">
        <text>L-histidinol phosphate + H2O = L-histidinol + phosphate</text>
        <dbReference type="Rhea" id="RHEA:14465"/>
        <dbReference type="ChEBI" id="CHEBI:15377"/>
        <dbReference type="ChEBI" id="CHEBI:43474"/>
        <dbReference type="ChEBI" id="CHEBI:57699"/>
        <dbReference type="ChEBI" id="CHEBI:57980"/>
        <dbReference type="EC" id="3.1.3.15"/>
    </reaction>
</comment>
<feature type="binding site" evidence="12">
    <location>
        <position position="93"/>
    </location>
    <ligand>
        <name>Zn(2+)</name>
        <dbReference type="ChEBI" id="CHEBI:29105"/>
    </ligand>
</feature>
<comment type="pathway">
    <text evidence="2 12">Amino-acid biosynthesis; L-histidine biosynthesis; L-histidine from 5-phospho-alpha-D-ribose 1-diphosphate: step 6/9.</text>
</comment>
<dbReference type="Pfam" id="PF00475">
    <property type="entry name" value="IGPD"/>
    <property type="match status" value="1"/>
</dbReference>
<keyword evidence="3 12" id="KW-0963">Cytoplasm</keyword>
<comment type="cofactor">
    <cofactor evidence="12">
        <name>Zn(2+)</name>
        <dbReference type="ChEBI" id="CHEBI:29105"/>
    </cofactor>
</comment>
<dbReference type="HAMAP" id="MF_01022">
    <property type="entry name" value="Bifunc_HisB"/>
    <property type="match status" value="1"/>
</dbReference>
<name>A0A4D6Y3M3_9GAMM</name>
<dbReference type="RefSeq" id="WP_158343218.1">
    <property type="nucleotide sequence ID" value="NZ_CP034861.1"/>
</dbReference>
<feature type="binding site" evidence="12">
    <location>
        <position position="101"/>
    </location>
    <ligand>
        <name>Zn(2+)</name>
        <dbReference type="ChEBI" id="CHEBI:29105"/>
    </ligand>
</feature>
<feature type="binding site" evidence="12">
    <location>
        <position position="95"/>
    </location>
    <ligand>
        <name>Zn(2+)</name>
        <dbReference type="ChEBI" id="CHEBI:29105"/>
    </ligand>
</feature>
<evidence type="ECO:0000313" key="14">
    <source>
        <dbReference type="Proteomes" id="UP000298673"/>
    </source>
</evidence>
<evidence type="ECO:0000256" key="12">
    <source>
        <dbReference type="HAMAP-Rule" id="MF_01022"/>
    </source>
</evidence>
<dbReference type="AlphaFoldDB" id="A0A4D6Y3M3"/>
<accession>A0A4D6Y3M3</accession>
<dbReference type="PROSITE" id="PS00954">
    <property type="entry name" value="IGP_DEHYDRATASE_1"/>
    <property type="match status" value="1"/>
</dbReference>
<evidence type="ECO:0000256" key="4">
    <source>
        <dbReference type="ARBA" id="ARBA00022605"/>
    </source>
</evidence>
<comment type="similarity">
    <text evidence="12">In the C-terminal section; belongs to the imidazoleglycerol-phosphate dehydratase family.</text>
</comment>
<reference evidence="13 14" key="2">
    <citation type="submission" date="2019-05" db="EMBL/GenBank/DDBJ databases">
        <title>Genome evolution of the obligate endosymbiont Buchnera aphidicola.</title>
        <authorList>
            <person name="Moran N.A."/>
        </authorList>
    </citation>
    <scope>NUCLEOTIDE SEQUENCE [LARGE SCALE GENOMIC DNA]</scope>
    <source>
        <strain evidence="13 14">Mst</strain>
    </source>
</reference>
<dbReference type="PROSITE" id="PS00955">
    <property type="entry name" value="IGP_DEHYDRATASE_2"/>
    <property type="match status" value="1"/>
</dbReference>
<dbReference type="NCBIfam" id="NF002111">
    <property type="entry name" value="PRK00951.2-1"/>
    <property type="match status" value="1"/>
</dbReference>
<dbReference type="InterPro" id="IPR023214">
    <property type="entry name" value="HAD_sf"/>
</dbReference>
<dbReference type="SUPFAM" id="SSF54211">
    <property type="entry name" value="Ribosomal protein S5 domain 2-like"/>
    <property type="match status" value="2"/>
</dbReference>
<comment type="similarity">
    <text evidence="12">In the N-terminal section; belongs to the histidinol-phosphatase family.</text>
</comment>
<dbReference type="Gene3D" id="3.40.50.1000">
    <property type="entry name" value="HAD superfamily/HAD-like"/>
    <property type="match status" value="1"/>
</dbReference>
<feature type="active site" description="Nucleophile" evidence="12">
    <location>
        <position position="9"/>
    </location>
</feature>
<feature type="binding site" evidence="12">
    <location>
        <position position="9"/>
    </location>
    <ligand>
        <name>Mg(2+)</name>
        <dbReference type="ChEBI" id="CHEBI:18420"/>
    </ligand>
</feature>
<feature type="binding site" evidence="12">
    <location>
        <position position="11"/>
    </location>
    <ligand>
        <name>Mg(2+)</name>
        <dbReference type="ChEBI" id="CHEBI:18420"/>
    </ligand>
</feature>
<comment type="subcellular location">
    <subcellularLocation>
        <location evidence="12">Cytoplasm</location>
    </subcellularLocation>
</comment>
<dbReference type="InterPro" id="IPR020566">
    <property type="entry name" value="His_synth_bifunc_HisB"/>
</dbReference>
<dbReference type="SUPFAM" id="SSF56784">
    <property type="entry name" value="HAD-like"/>
    <property type="match status" value="1"/>
</dbReference>
<feature type="active site" description="Proton donor" evidence="12">
    <location>
        <position position="11"/>
    </location>
</feature>
<evidence type="ECO:0000256" key="9">
    <source>
        <dbReference type="ARBA" id="ARBA00023102"/>
    </source>
</evidence>
<keyword evidence="6 12" id="KW-0378">Hydrolase</keyword>
<dbReference type="NCBIfam" id="TIGR01662">
    <property type="entry name" value="HAD-SF-IIIA"/>
    <property type="match status" value="1"/>
</dbReference>
<dbReference type="InterPro" id="IPR020565">
    <property type="entry name" value="ImidazoleglycerP_deHydtase_CS"/>
</dbReference>
<keyword evidence="5 12" id="KW-0479">Metal-binding</keyword>
<keyword evidence="9 12" id="KW-0368">Histidine biosynthesis</keyword>
<dbReference type="GO" id="GO:0005737">
    <property type="term" value="C:cytoplasm"/>
    <property type="evidence" value="ECO:0007669"/>
    <property type="project" value="UniProtKB-SubCell"/>
</dbReference>
<dbReference type="Pfam" id="PF08645">
    <property type="entry name" value="PNK3P"/>
    <property type="match status" value="1"/>
</dbReference>
<evidence type="ECO:0000256" key="10">
    <source>
        <dbReference type="ARBA" id="ARBA00023239"/>
    </source>
</evidence>
<evidence type="ECO:0000256" key="2">
    <source>
        <dbReference type="ARBA" id="ARBA00005047"/>
    </source>
</evidence>
<dbReference type="NCBIfam" id="NF002114">
    <property type="entry name" value="PRK00951.2-4"/>
    <property type="match status" value="1"/>
</dbReference>
<comment type="cofactor">
    <cofactor evidence="1 12">
        <name>Mg(2+)</name>
        <dbReference type="ChEBI" id="CHEBI:18420"/>
    </cofactor>
</comment>
<keyword evidence="7 12" id="KW-0862">Zinc</keyword>
<dbReference type="InterPro" id="IPR000807">
    <property type="entry name" value="ImidazoleglycerolP_deHydtase"/>
</dbReference>
<evidence type="ECO:0000256" key="3">
    <source>
        <dbReference type="ARBA" id="ARBA00022490"/>
    </source>
</evidence>
<feature type="binding site" evidence="12">
    <location>
        <position position="130"/>
    </location>
    <ligand>
        <name>Mg(2+)</name>
        <dbReference type="ChEBI" id="CHEBI:18420"/>
    </ligand>
</feature>
<dbReference type="EC" id="3.1.3.15" evidence="12"/>
<dbReference type="Proteomes" id="UP000298673">
    <property type="component" value="Chromosome"/>
</dbReference>
<dbReference type="UniPathway" id="UPA00031">
    <property type="reaction ID" value="UER00011"/>
</dbReference>
<dbReference type="EMBL" id="CP034861">
    <property type="protein sequence ID" value="QCI24206.1"/>
    <property type="molecule type" value="Genomic_DNA"/>
</dbReference>
<dbReference type="InterPro" id="IPR036412">
    <property type="entry name" value="HAD-like_sf"/>
</dbReference>
<proteinExistence type="inferred from homology"/>